<evidence type="ECO:0000256" key="1">
    <source>
        <dbReference type="ARBA" id="ARBA00004571"/>
    </source>
</evidence>
<dbReference type="InterPro" id="IPR036942">
    <property type="entry name" value="Beta-barrel_TonB_sf"/>
</dbReference>
<dbReference type="InterPro" id="IPR037066">
    <property type="entry name" value="Plug_dom_sf"/>
</dbReference>
<keyword evidence="16" id="KW-1185">Reference proteome</keyword>
<accession>A0ABU5BZU4</accession>
<feature type="signal peptide" evidence="12">
    <location>
        <begin position="1"/>
        <end position="19"/>
    </location>
</feature>
<keyword evidence="2 10" id="KW-0813">Transport</keyword>
<evidence type="ECO:0000256" key="11">
    <source>
        <dbReference type="RuleBase" id="RU003357"/>
    </source>
</evidence>
<keyword evidence="4 10" id="KW-0812">Transmembrane</keyword>
<evidence type="ECO:0000256" key="3">
    <source>
        <dbReference type="ARBA" id="ARBA00022452"/>
    </source>
</evidence>
<evidence type="ECO:0000256" key="8">
    <source>
        <dbReference type="ARBA" id="ARBA00023136"/>
    </source>
</evidence>
<dbReference type="InterPro" id="IPR012910">
    <property type="entry name" value="Plug_dom"/>
</dbReference>
<keyword evidence="15" id="KW-0675">Receptor</keyword>
<dbReference type="Gene3D" id="2.40.170.20">
    <property type="entry name" value="TonB-dependent receptor, beta-barrel domain"/>
    <property type="match status" value="1"/>
</dbReference>
<dbReference type="EMBL" id="JAVRDO010000008">
    <property type="protein sequence ID" value="MDX9688299.1"/>
    <property type="molecule type" value="Genomic_DNA"/>
</dbReference>
<gene>
    <name evidence="15" type="ORF">RED13_002753</name>
</gene>
<dbReference type="RefSeq" id="WP_320331768.1">
    <property type="nucleotide sequence ID" value="NZ_JAVRDO010000008.1"/>
</dbReference>
<comment type="subcellular location">
    <subcellularLocation>
        <location evidence="1 10">Cell outer membrane</location>
        <topology evidence="1 10">Multi-pass membrane protein</topology>
    </subcellularLocation>
</comment>
<dbReference type="PANTHER" id="PTHR30069">
    <property type="entry name" value="TONB-DEPENDENT OUTER MEMBRANE RECEPTOR"/>
    <property type="match status" value="1"/>
</dbReference>
<dbReference type="CDD" id="cd01347">
    <property type="entry name" value="ligand_gated_channel"/>
    <property type="match status" value="1"/>
</dbReference>
<evidence type="ECO:0000256" key="9">
    <source>
        <dbReference type="ARBA" id="ARBA00023237"/>
    </source>
</evidence>
<comment type="caution">
    <text evidence="15">The sequence shown here is derived from an EMBL/GenBank/DDBJ whole genome shotgun (WGS) entry which is preliminary data.</text>
</comment>
<dbReference type="PANTHER" id="PTHR30069:SF53">
    <property type="entry name" value="COLICIN I RECEPTOR-RELATED"/>
    <property type="match status" value="1"/>
</dbReference>
<keyword evidence="7 11" id="KW-0798">TonB box</keyword>
<keyword evidence="3 10" id="KW-1134">Transmembrane beta strand</keyword>
<protein>
    <submittedName>
        <fullName evidence="15">TonB-dependent receptor</fullName>
    </submittedName>
</protein>
<evidence type="ECO:0000256" key="7">
    <source>
        <dbReference type="ARBA" id="ARBA00023077"/>
    </source>
</evidence>
<feature type="domain" description="TonB-dependent receptor-like beta-barrel" evidence="13">
    <location>
        <begin position="248"/>
        <end position="602"/>
    </location>
</feature>
<comment type="similarity">
    <text evidence="10 11">Belongs to the TonB-dependent receptor family.</text>
</comment>
<keyword evidence="5 12" id="KW-0732">Signal</keyword>
<evidence type="ECO:0000256" key="6">
    <source>
        <dbReference type="ARBA" id="ARBA00023065"/>
    </source>
</evidence>
<dbReference type="Pfam" id="PF07715">
    <property type="entry name" value="Plug"/>
    <property type="match status" value="1"/>
</dbReference>
<dbReference type="SUPFAM" id="SSF56935">
    <property type="entry name" value="Porins"/>
    <property type="match status" value="1"/>
</dbReference>
<name>A0ABU5BZU4_9GAMM</name>
<dbReference type="InterPro" id="IPR039426">
    <property type="entry name" value="TonB-dep_rcpt-like"/>
</dbReference>
<evidence type="ECO:0000256" key="10">
    <source>
        <dbReference type="PROSITE-ProRule" id="PRU01360"/>
    </source>
</evidence>
<reference evidence="16" key="1">
    <citation type="submission" date="2023-07" db="EMBL/GenBank/DDBJ databases">
        <authorList>
            <person name="de Witt J."/>
        </authorList>
    </citation>
    <scope>NUCLEOTIDE SEQUENCE [LARGE SCALE GENOMIC DNA]</scope>
    <source>
        <strain evidence="16">FZJ</strain>
    </source>
</reference>
<evidence type="ECO:0000256" key="2">
    <source>
        <dbReference type="ARBA" id="ARBA00022448"/>
    </source>
</evidence>
<evidence type="ECO:0000256" key="4">
    <source>
        <dbReference type="ARBA" id="ARBA00022692"/>
    </source>
</evidence>
<dbReference type="Pfam" id="PF00593">
    <property type="entry name" value="TonB_dep_Rec_b-barrel"/>
    <property type="match status" value="1"/>
</dbReference>
<dbReference type="PROSITE" id="PS52016">
    <property type="entry name" value="TONB_DEPENDENT_REC_3"/>
    <property type="match status" value="1"/>
</dbReference>
<evidence type="ECO:0000313" key="16">
    <source>
        <dbReference type="Proteomes" id="UP001281217"/>
    </source>
</evidence>
<evidence type="ECO:0000256" key="5">
    <source>
        <dbReference type="ARBA" id="ARBA00022729"/>
    </source>
</evidence>
<evidence type="ECO:0000256" key="12">
    <source>
        <dbReference type="SAM" id="SignalP"/>
    </source>
</evidence>
<evidence type="ECO:0000259" key="13">
    <source>
        <dbReference type="Pfam" id="PF00593"/>
    </source>
</evidence>
<dbReference type="InterPro" id="IPR000531">
    <property type="entry name" value="Beta-barrel_TonB"/>
</dbReference>
<feature type="domain" description="TonB-dependent receptor plug" evidence="14">
    <location>
        <begin position="47"/>
        <end position="151"/>
    </location>
</feature>
<evidence type="ECO:0000259" key="14">
    <source>
        <dbReference type="Pfam" id="PF07715"/>
    </source>
</evidence>
<dbReference type="Proteomes" id="UP001281217">
    <property type="component" value="Unassembled WGS sequence"/>
</dbReference>
<dbReference type="Gene3D" id="2.170.130.10">
    <property type="entry name" value="TonB-dependent receptor, plug domain"/>
    <property type="match status" value="1"/>
</dbReference>
<keyword evidence="6" id="KW-0406">Ion transport</keyword>
<evidence type="ECO:0000313" key="15">
    <source>
        <dbReference type="EMBL" id="MDX9688299.1"/>
    </source>
</evidence>
<organism evidence="15 16">
    <name type="scientific">Halopseudomonas formosensis</name>
    <dbReference type="NCBI Taxonomy" id="1002526"/>
    <lineage>
        <taxon>Bacteria</taxon>
        <taxon>Pseudomonadati</taxon>
        <taxon>Pseudomonadota</taxon>
        <taxon>Gammaproteobacteria</taxon>
        <taxon>Pseudomonadales</taxon>
        <taxon>Pseudomonadaceae</taxon>
        <taxon>Halopseudomonas</taxon>
    </lineage>
</organism>
<sequence>MKLSRIALAVALTPACVLAEQPLSREQALQLSDTLITASRSVEQRSASSAASTVFTRADIERLRPVSVPHLLAQVPGVQIANYGARGAAYGLYVRGSNTAQTLVLIDGVRADLATGNGAVLQFLNVDQIERIEVLRGSRSAIHGADAMGGVIQIFTRRGDVQGLQPRLRLAAGSDSTFERSLGLSGGNERTRFDLSAGLIETAGIDRTNTSHPTDEDDDAYRNRSLALTLSHRLSDSLEAGIALRDQRGKTEVDNPFGHEDPPGSWIYNPAKPYDRYSLNTTSAWLEGQLSHHWQSRLELGHSENKQQNLDKLFSVSTVNNTYRDSVNWLNTLTLNDGHSLLLGAEYLNDKVRSTNNFAVSNRDNKAVFAQHSYKGERFGTELGMRHDDNQQFGAENTFNGALSYQLNPANQLILSYSEGFRVPTFADLYWPLFDGYQGNPDLTPEKSRSYELQWRSQLGERTELEASVYRTDFRDLIATVTTNDFPWEGTSANINRARVNGFDTTLRHELMGWQGELGLSLVDPRDRSTGDVLPNRAKRTLNLNLDRRFGDFGVGATFTAVSETYASSVNGTRLPGYGVLDLRASWQASSELTLDLKLANILDKDYSRLLYTYSQDWQEYGYREMPFSAMLGLTWTPSL</sequence>
<proteinExistence type="inferred from homology"/>
<keyword evidence="8 10" id="KW-0472">Membrane</keyword>
<feature type="chain" id="PRO_5045292863" evidence="12">
    <location>
        <begin position="20"/>
        <end position="640"/>
    </location>
</feature>
<keyword evidence="9 10" id="KW-0998">Cell outer membrane</keyword>